<dbReference type="Gene3D" id="1.20.1070.10">
    <property type="entry name" value="Rhodopsin 7-helix transmembrane proteins"/>
    <property type="match status" value="1"/>
</dbReference>
<evidence type="ECO:0000256" key="6">
    <source>
        <dbReference type="SAM" id="Phobius"/>
    </source>
</evidence>
<dbReference type="Proteomes" id="UP000245119">
    <property type="component" value="Linkage Group LG13"/>
</dbReference>
<dbReference type="GO" id="GO:0016020">
    <property type="term" value="C:membrane"/>
    <property type="evidence" value="ECO:0007669"/>
    <property type="project" value="UniProtKB-SubCell"/>
</dbReference>
<dbReference type="AlphaFoldDB" id="A0A2T7NEV8"/>
<feature type="transmembrane region" description="Helical" evidence="6">
    <location>
        <begin position="91"/>
        <end position="112"/>
    </location>
</feature>
<organism evidence="8 9">
    <name type="scientific">Pomacea canaliculata</name>
    <name type="common">Golden apple snail</name>
    <dbReference type="NCBI Taxonomy" id="400727"/>
    <lineage>
        <taxon>Eukaryota</taxon>
        <taxon>Metazoa</taxon>
        <taxon>Spiralia</taxon>
        <taxon>Lophotrochozoa</taxon>
        <taxon>Mollusca</taxon>
        <taxon>Gastropoda</taxon>
        <taxon>Caenogastropoda</taxon>
        <taxon>Architaenioglossa</taxon>
        <taxon>Ampullarioidea</taxon>
        <taxon>Ampullariidae</taxon>
        <taxon>Pomacea</taxon>
    </lineage>
</organism>
<feature type="transmembrane region" description="Helical" evidence="6">
    <location>
        <begin position="12"/>
        <end position="31"/>
    </location>
</feature>
<dbReference type="InterPro" id="IPR000276">
    <property type="entry name" value="GPCR_Rhodpsn"/>
</dbReference>
<dbReference type="InterPro" id="IPR017452">
    <property type="entry name" value="GPCR_Rhodpsn_7TM"/>
</dbReference>
<keyword evidence="3 6" id="KW-1133">Transmembrane helix</keyword>
<sequence>MDFFIYLSYDLSSWLLVVMTIDRFIAVRYPLKAAEMCTPRNAGIAAAVVTLVCVAKNMHFFFTSTVTVRKGCLPKTQFLYFRDYVWPWLDASFYCFLPFCLLLIFNVLIIHYNRHRITNFPSSTMPTAIGAGTGNFQQRLTTMLLLVSFTFMILTAPRVILICIRQQVFQFISPSGHINFEVVANYALISAVCSFLQWANHTINFFLYCISGKRFRQELTDMVTHCHHRHRRQPAVVVASQAQHVRAPRRESETSSLSVSLSVCTSEEVHQYSQHPPTNLEDPLSRVSRWTEDNCAHPNG</sequence>
<dbReference type="EMBL" id="PZQS01000013">
    <property type="protein sequence ID" value="PVD19719.1"/>
    <property type="molecule type" value="Genomic_DNA"/>
</dbReference>
<dbReference type="PRINTS" id="PR00237">
    <property type="entry name" value="GPCRRHODOPSN"/>
</dbReference>
<keyword evidence="2 5" id="KW-0812">Transmembrane</keyword>
<dbReference type="CDD" id="cd14978">
    <property type="entry name" value="7tmA_FMRFamide_R-like"/>
    <property type="match status" value="1"/>
</dbReference>
<evidence type="ECO:0000256" key="2">
    <source>
        <dbReference type="ARBA" id="ARBA00022692"/>
    </source>
</evidence>
<dbReference type="PANTHER" id="PTHR46641:SF25">
    <property type="entry name" value="CNMAMIDE RECEPTOR-RELATED"/>
    <property type="match status" value="1"/>
</dbReference>
<dbReference type="PROSITE" id="PS50262">
    <property type="entry name" value="G_PROTEIN_RECEP_F1_2"/>
    <property type="match status" value="1"/>
</dbReference>
<dbReference type="PROSITE" id="PS00237">
    <property type="entry name" value="G_PROTEIN_RECEP_F1_1"/>
    <property type="match status" value="1"/>
</dbReference>
<name>A0A2T7NEV8_POMCA</name>
<evidence type="ECO:0000313" key="8">
    <source>
        <dbReference type="EMBL" id="PVD19719.1"/>
    </source>
</evidence>
<evidence type="ECO:0000256" key="4">
    <source>
        <dbReference type="ARBA" id="ARBA00023136"/>
    </source>
</evidence>
<keyword evidence="9" id="KW-1185">Reference proteome</keyword>
<keyword evidence="4 6" id="KW-0472">Membrane</keyword>
<dbReference type="InterPro" id="IPR052954">
    <property type="entry name" value="GPCR-Ligand_Int"/>
</dbReference>
<keyword evidence="5" id="KW-0297">G-protein coupled receptor</keyword>
<dbReference type="GO" id="GO:0004930">
    <property type="term" value="F:G protein-coupled receptor activity"/>
    <property type="evidence" value="ECO:0007669"/>
    <property type="project" value="UniProtKB-KW"/>
</dbReference>
<protein>
    <recommendedName>
        <fullName evidence="7">G-protein coupled receptors family 1 profile domain-containing protein</fullName>
    </recommendedName>
</protein>
<comment type="similarity">
    <text evidence="5">Belongs to the G-protein coupled receptor 1 family.</text>
</comment>
<comment type="caution">
    <text evidence="8">The sequence shown here is derived from an EMBL/GenBank/DDBJ whole genome shotgun (WGS) entry which is preliminary data.</text>
</comment>
<comment type="subcellular location">
    <subcellularLocation>
        <location evidence="1">Membrane</location>
    </subcellularLocation>
</comment>
<feature type="transmembrane region" description="Helical" evidence="6">
    <location>
        <begin position="144"/>
        <end position="168"/>
    </location>
</feature>
<evidence type="ECO:0000259" key="7">
    <source>
        <dbReference type="PROSITE" id="PS50262"/>
    </source>
</evidence>
<dbReference type="SUPFAM" id="SSF81321">
    <property type="entry name" value="Family A G protein-coupled receptor-like"/>
    <property type="match status" value="1"/>
</dbReference>
<evidence type="ECO:0000256" key="3">
    <source>
        <dbReference type="ARBA" id="ARBA00022989"/>
    </source>
</evidence>
<dbReference type="PANTHER" id="PTHR46641">
    <property type="entry name" value="FMRFAMIDE RECEPTOR-RELATED"/>
    <property type="match status" value="1"/>
</dbReference>
<evidence type="ECO:0000313" key="9">
    <source>
        <dbReference type="Proteomes" id="UP000245119"/>
    </source>
</evidence>
<accession>A0A2T7NEV8</accession>
<dbReference type="Pfam" id="PF00001">
    <property type="entry name" value="7tm_1"/>
    <property type="match status" value="1"/>
</dbReference>
<gene>
    <name evidence="8" type="ORF">C0Q70_20210</name>
</gene>
<feature type="domain" description="G-protein coupled receptors family 1 profile" evidence="7">
    <location>
        <begin position="1"/>
        <end position="208"/>
    </location>
</feature>
<feature type="transmembrane region" description="Helical" evidence="6">
    <location>
        <begin position="43"/>
        <end position="62"/>
    </location>
</feature>
<reference evidence="8 9" key="1">
    <citation type="submission" date="2018-04" db="EMBL/GenBank/DDBJ databases">
        <title>The genome of golden apple snail Pomacea canaliculata provides insight into stress tolerance and invasive adaptation.</title>
        <authorList>
            <person name="Liu C."/>
            <person name="Liu B."/>
            <person name="Ren Y."/>
            <person name="Zhang Y."/>
            <person name="Wang H."/>
            <person name="Li S."/>
            <person name="Jiang F."/>
            <person name="Yin L."/>
            <person name="Zhang G."/>
            <person name="Qian W."/>
            <person name="Fan W."/>
        </authorList>
    </citation>
    <scope>NUCLEOTIDE SEQUENCE [LARGE SCALE GENOMIC DNA]</scope>
    <source>
        <strain evidence="8">SZHN2017</strain>
        <tissue evidence="8">Muscle</tissue>
    </source>
</reference>
<proteinExistence type="inferred from homology"/>
<keyword evidence="5" id="KW-0807">Transducer</keyword>
<evidence type="ECO:0000256" key="5">
    <source>
        <dbReference type="RuleBase" id="RU000688"/>
    </source>
</evidence>
<keyword evidence="5" id="KW-0675">Receptor</keyword>
<evidence type="ECO:0000256" key="1">
    <source>
        <dbReference type="ARBA" id="ARBA00004370"/>
    </source>
</evidence>